<keyword evidence="2" id="KW-1003">Cell membrane</keyword>
<feature type="transmembrane region" description="Helical" evidence="6">
    <location>
        <begin position="78"/>
        <end position="99"/>
    </location>
</feature>
<keyword evidence="4 6" id="KW-1133">Transmembrane helix</keyword>
<proteinExistence type="predicted"/>
<evidence type="ECO:0000313" key="9">
    <source>
        <dbReference type="Proteomes" id="UP001164745"/>
    </source>
</evidence>
<evidence type="ECO:0000259" key="7">
    <source>
        <dbReference type="Pfam" id="PF13190"/>
    </source>
</evidence>
<keyword evidence="5 6" id="KW-0472">Membrane</keyword>
<evidence type="ECO:0000256" key="6">
    <source>
        <dbReference type="SAM" id="Phobius"/>
    </source>
</evidence>
<dbReference type="Pfam" id="PF13190">
    <property type="entry name" value="PDGLE"/>
    <property type="match status" value="1"/>
</dbReference>
<evidence type="ECO:0000256" key="1">
    <source>
        <dbReference type="ARBA" id="ARBA00004236"/>
    </source>
</evidence>
<evidence type="ECO:0000256" key="3">
    <source>
        <dbReference type="ARBA" id="ARBA00022692"/>
    </source>
</evidence>
<name>A0ABY7BH20_9FIRM</name>
<organism evidence="8 9">
    <name type="scientific">Caldicellulosiruptor naganoensis</name>
    <dbReference type="NCBI Taxonomy" id="29324"/>
    <lineage>
        <taxon>Bacteria</taxon>
        <taxon>Bacillati</taxon>
        <taxon>Bacillota</taxon>
        <taxon>Bacillota incertae sedis</taxon>
        <taxon>Caldicellulosiruptorales</taxon>
        <taxon>Caldicellulosiruptoraceae</taxon>
        <taxon>Caldicellulosiruptor</taxon>
    </lineage>
</organism>
<feature type="domain" description="PDGLE" evidence="7">
    <location>
        <begin position="13"/>
        <end position="103"/>
    </location>
</feature>
<reference evidence="8" key="1">
    <citation type="submission" date="2022-12" db="EMBL/GenBank/DDBJ databases">
        <authorList>
            <person name="Bing R.G."/>
            <person name="Willard D.J."/>
            <person name="Manesh M.J.H."/>
            <person name="Laemthong T."/>
            <person name="Crosby J.R."/>
            <person name="Kelly R.M."/>
        </authorList>
    </citation>
    <scope>NUCLEOTIDE SEQUENCE</scope>
    <source>
        <strain evidence="8">DSM 8991</strain>
    </source>
</reference>
<comment type="subcellular location">
    <subcellularLocation>
        <location evidence="1">Cell membrane</location>
    </subcellularLocation>
</comment>
<keyword evidence="3 6" id="KW-0812">Transmembrane</keyword>
<gene>
    <name evidence="8" type="ORF">OTJ99_001840</name>
</gene>
<dbReference type="EMBL" id="CP113864">
    <property type="protein sequence ID" value="WAM31035.1"/>
    <property type="molecule type" value="Genomic_DNA"/>
</dbReference>
<dbReference type="RefSeq" id="WP_052671498.1">
    <property type="nucleotide sequence ID" value="NZ_CP113864.1"/>
</dbReference>
<dbReference type="InterPro" id="IPR025937">
    <property type="entry name" value="PDGLE_dom"/>
</dbReference>
<dbReference type="Proteomes" id="UP001164745">
    <property type="component" value="Chromosome"/>
</dbReference>
<protein>
    <recommendedName>
        <fullName evidence="7">PDGLE domain-containing protein</fullName>
    </recommendedName>
</protein>
<keyword evidence="9" id="KW-1185">Reference proteome</keyword>
<evidence type="ECO:0000313" key="8">
    <source>
        <dbReference type="EMBL" id="WAM31035.1"/>
    </source>
</evidence>
<evidence type="ECO:0000256" key="5">
    <source>
        <dbReference type="ARBA" id="ARBA00023136"/>
    </source>
</evidence>
<evidence type="ECO:0000256" key="4">
    <source>
        <dbReference type="ARBA" id="ARBA00022989"/>
    </source>
</evidence>
<accession>A0ABY7BH20</accession>
<sequence>MKQKNYKSNIRRIFLVLLVLAFLTPIGLLTQNPTFGEWSQEEIKKMLGFVPEGIKKYADIYKFDLFDGYTVKFIKNDYIGYILSAIIGIVVIFALFYILKFVMAERK</sequence>
<evidence type="ECO:0000256" key="2">
    <source>
        <dbReference type="ARBA" id="ARBA00022475"/>
    </source>
</evidence>